<dbReference type="GO" id="GO:0005524">
    <property type="term" value="F:ATP binding"/>
    <property type="evidence" value="ECO:0007669"/>
    <property type="project" value="UniProtKB-UniRule"/>
</dbReference>
<dbReference type="PANTHER" id="PTHR48056:SF81">
    <property type="entry name" value="RECEPTOR PROTEIN-TYROSINE KINASE CEPR1"/>
    <property type="match status" value="1"/>
</dbReference>
<protein>
    <submittedName>
        <fullName evidence="8">Putative LRR receptor-like serine/threonine-protein kinase</fullName>
    </submittedName>
</protein>
<accession>A0A2P6NSC6</accession>
<feature type="domain" description="Protein kinase" evidence="7">
    <location>
        <begin position="1395"/>
        <end position="1655"/>
    </location>
</feature>
<dbReference type="Proteomes" id="UP000241769">
    <property type="component" value="Unassembled WGS sequence"/>
</dbReference>
<keyword evidence="6" id="KW-1133">Transmembrane helix</keyword>
<comment type="caution">
    <text evidence="8">The sequence shown here is derived from an EMBL/GenBank/DDBJ whole genome shotgun (WGS) entry which is preliminary data.</text>
</comment>
<evidence type="ECO:0000256" key="2">
    <source>
        <dbReference type="ARBA" id="ARBA00022737"/>
    </source>
</evidence>
<dbReference type="CDD" id="cd00192">
    <property type="entry name" value="PTKc"/>
    <property type="match status" value="1"/>
</dbReference>
<evidence type="ECO:0000256" key="1">
    <source>
        <dbReference type="ARBA" id="ARBA00022614"/>
    </source>
</evidence>
<dbReference type="InterPro" id="IPR001245">
    <property type="entry name" value="Ser-Thr/Tyr_kinase_cat_dom"/>
</dbReference>
<dbReference type="InterPro" id="IPR017441">
    <property type="entry name" value="Protein_kinase_ATP_BS"/>
</dbReference>
<evidence type="ECO:0000256" key="3">
    <source>
        <dbReference type="ARBA" id="ARBA00022741"/>
    </source>
</evidence>
<dbReference type="EMBL" id="MDYQ01000025">
    <property type="protein sequence ID" value="PRP86869.1"/>
    <property type="molecule type" value="Genomic_DNA"/>
</dbReference>
<dbReference type="InParanoid" id="A0A2P6NSC6"/>
<proteinExistence type="predicted"/>
<dbReference type="Pfam" id="PF13855">
    <property type="entry name" value="LRR_8"/>
    <property type="match status" value="1"/>
</dbReference>
<keyword evidence="1" id="KW-0433">Leucine-rich repeat</keyword>
<evidence type="ECO:0000256" key="4">
    <source>
        <dbReference type="ARBA" id="ARBA00022840"/>
    </source>
</evidence>
<feature type="binding site" evidence="5">
    <location>
        <position position="1422"/>
    </location>
    <ligand>
        <name>ATP</name>
        <dbReference type="ChEBI" id="CHEBI:30616"/>
    </ligand>
</feature>
<keyword evidence="8" id="KW-0675">Receptor</keyword>
<keyword evidence="3 5" id="KW-0547">Nucleotide-binding</keyword>
<name>A0A2P6NSC6_9EUKA</name>
<dbReference type="SMART" id="SM00365">
    <property type="entry name" value="LRR_SD22"/>
    <property type="match status" value="5"/>
</dbReference>
<dbReference type="PRINTS" id="PR00109">
    <property type="entry name" value="TYRKINASE"/>
</dbReference>
<evidence type="ECO:0000256" key="5">
    <source>
        <dbReference type="PROSITE-ProRule" id="PRU10141"/>
    </source>
</evidence>
<reference evidence="8 9" key="1">
    <citation type="journal article" date="2018" name="Genome Biol. Evol.">
        <title>Multiple Roots of Fruiting Body Formation in Amoebozoa.</title>
        <authorList>
            <person name="Hillmann F."/>
            <person name="Forbes G."/>
            <person name="Novohradska S."/>
            <person name="Ferling I."/>
            <person name="Riege K."/>
            <person name="Groth M."/>
            <person name="Westermann M."/>
            <person name="Marz M."/>
            <person name="Spaller T."/>
            <person name="Winckler T."/>
            <person name="Schaap P."/>
            <person name="Glockner G."/>
        </authorList>
    </citation>
    <scope>NUCLEOTIDE SEQUENCE [LARGE SCALE GENOMIC DNA]</scope>
    <source>
        <strain evidence="8 9">Jena</strain>
    </source>
</reference>
<dbReference type="OrthoDB" id="25766at2759"/>
<keyword evidence="2" id="KW-0677">Repeat</keyword>
<keyword evidence="6" id="KW-0472">Membrane</keyword>
<dbReference type="PROSITE" id="PS00109">
    <property type="entry name" value="PROTEIN_KINASE_TYR"/>
    <property type="match status" value="1"/>
</dbReference>
<dbReference type="InterPro" id="IPR011009">
    <property type="entry name" value="Kinase-like_dom_sf"/>
</dbReference>
<evidence type="ECO:0000313" key="9">
    <source>
        <dbReference type="Proteomes" id="UP000241769"/>
    </source>
</evidence>
<dbReference type="InterPro" id="IPR032675">
    <property type="entry name" value="LRR_dom_sf"/>
</dbReference>
<feature type="transmembrane region" description="Helical" evidence="6">
    <location>
        <begin position="1317"/>
        <end position="1341"/>
    </location>
</feature>
<dbReference type="PROSITE" id="PS50011">
    <property type="entry name" value="PROTEIN_KINASE_DOM"/>
    <property type="match status" value="1"/>
</dbReference>
<sequence length="1655" mass="179187">MPCYRSSGDADNSHCALCPAGSRHSCVQNLTMSSTSVTFLTWQTYDVNGKITAWTKMKRAALLLTLFLTVSAVLLPLNGNIQAVVDSTLSGVSSGDVYFDLSSESVYTNQSLSISNFPLVNLFFSGDGSSTFNTPRFSFSNIGSVTFTDINFEGSSQGPMISVTSGGAFNLSSCTFSSVYDGSSLLTTNITSVSINQCTFESIYNTNGAGNVVIQTGTKNVSLTNTQFLNSEPSLTLFSVEYIDSQAHIIINNVTLNSIHTVSLSGFIDLRSNCDLFSINGSSFIDAIVNYGIVKVSEGVISRFIITNSQFSTSTGFSLIYFDWYSSIDNIVLDGITFSQGLPIVGSYIGILPVSSALIMISGTHGNLTITNSIARNCLMGSDAAFISVMFTYGEADVRNVLIDNVVALQNQLTPIMFNSATVGSVIIRRSTLQFNSAITTQSHTIGGAMTVVGSTIDSMSILDSDVSYNNGPCGGLYIEDTIYSLLLDNVTGVYNSATSLGGMVRLDATEGNTLVVFNNSVFYSNIAATGAGAIIIESFLPGSGIYNCRFEFNTITGGSSQGGAIILDNANLDTNLFTIDNCVFRSNSATYGSAFSSRSRYRLTNSSFSGHPPSQTVILDQADYVFVSGNTFSDLYIATTDSLGMHYSEMNMGNHKNSSSYTFIYNTMSSTWNHQLVFLDIDSTASQYIFSNNVIPTAISSNNVVMIANYVPLVDIMIIEDNKMPGLSPSVFTQAQDSLKFLSLKGNALKTSPVTLSTYPPNLLYLDLSHNLLTDRVAIPYSSMDSLQALFINDNLFTNSSVFRSMPSNLTHLDVSGNNYTGSITAFSSINQLQTLRLDRNGFSGDIKPLTQLTSLTSLNASFNSLNSAIPSNFSLLSQLSSLDLSYNSIYGDVPNLVNLTSLVHLDLSHNALNGSINGLLNVRSLIDLDVSSNSIRGNLSSLNGMSNLQHLNVSYNAMDLAGVNFTSMSSSLVTLDVNYCQLSGSLPPSFNGLSRLEFATMIGNQITSFSSSQTDLPSLRRLYLSDNALSSSVDLSLYQNMSSLQVLLIDGNRYTGGLELLNNMSSLIVLNASYNQISSGASLLPSFPVLQIMDVSHNALTGDISSIGISSHLQYLDLSDNQLNGTIGSSFNAMNSLTYLNASHNNVTGDIILSLPQLTTCDLSHNSYVCPINWKAYDLCSISCSTDSTLNATIRIRFVGDVSLFNETNFLKSLAQMTNISMNRISIFNLLSGSVITDLLISPPSPLDVNQGSAPYVVQYLRSASSSEYSRNGIALLDVSDVPPITSSSTFTQVQSTGTPSDNIVTTRDVISGGALIGIIVGAVILALILVVIVAFLLYNRSVQSRRRRREEENNIQLQEEGTVYGIIDRDQLSSSRGLLDQGTVESLSQEKAKLIKMIGEGAYGVVYMASYQGKIVAMKQIKTVSMEIVESFMSEVELMKRLQPHPNVVSFLGFCARPLALITEFMAGGSLDDYLNRNPNLSIMKRMTIIQGVAEGMAHLAQERVLHKDLAARNVLLTEDLLPKVSDFGLSRILDVEADVHQSKTDVGPIKWMAPESLRGKFSEKSDVWAWGVLCIEVFTGNQPFPNMSPTDFLVGVANDHLHEKMLQQIPDTVEVDVKFLQLLEDVFHPDPVERPTFTKIVAAIKSLDEPY</sequence>
<keyword evidence="9" id="KW-1185">Reference proteome</keyword>
<keyword evidence="6" id="KW-0812">Transmembrane</keyword>
<dbReference type="Pfam" id="PF00560">
    <property type="entry name" value="LRR_1"/>
    <property type="match status" value="1"/>
</dbReference>
<dbReference type="InterPro" id="IPR001611">
    <property type="entry name" value="Leu-rich_rpt"/>
</dbReference>
<dbReference type="SMART" id="SM00369">
    <property type="entry name" value="LRR_TYP"/>
    <property type="match status" value="3"/>
</dbReference>
<organism evidence="8 9">
    <name type="scientific">Planoprotostelium fungivorum</name>
    <dbReference type="NCBI Taxonomy" id="1890364"/>
    <lineage>
        <taxon>Eukaryota</taxon>
        <taxon>Amoebozoa</taxon>
        <taxon>Evosea</taxon>
        <taxon>Variosea</taxon>
        <taxon>Cavosteliida</taxon>
        <taxon>Cavosteliaceae</taxon>
        <taxon>Planoprotostelium</taxon>
    </lineage>
</organism>
<dbReference type="PANTHER" id="PTHR48056">
    <property type="entry name" value="LRR RECEPTOR-LIKE SERINE/THREONINE-PROTEIN KINASE-RELATED"/>
    <property type="match status" value="1"/>
</dbReference>
<dbReference type="SUPFAM" id="SSF56112">
    <property type="entry name" value="Protein kinase-like (PK-like)"/>
    <property type="match status" value="1"/>
</dbReference>
<keyword evidence="8" id="KW-0418">Kinase</keyword>
<keyword evidence="8" id="KW-0808">Transferase</keyword>
<dbReference type="InterPro" id="IPR008266">
    <property type="entry name" value="Tyr_kinase_AS"/>
</dbReference>
<evidence type="ECO:0000259" key="7">
    <source>
        <dbReference type="PROSITE" id="PS50011"/>
    </source>
</evidence>
<dbReference type="GO" id="GO:0033612">
    <property type="term" value="F:receptor serine/threonine kinase binding"/>
    <property type="evidence" value="ECO:0007669"/>
    <property type="project" value="TreeGrafter"/>
</dbReference>
<dbReference type="InterPro" id="IPR050647">
    <property type="entry name" value="Plant_LRR-RLKs"/>
</dbReference>
<gene>
    <name evidence="8" type="ORF">PROFUN_03617</name>
</gene>
<keyword evidence="4 5" id="KW-0067">ATP-binding</keyword>
<dbReference type="SUPFAM" id="SSF52058">
    <property type="entry name" value="L domain-like"/>
    <property type="match status" value="2"/>
</dbReference>
<dbReference type="InterPro" id="IPR003591">
    <property type="entry name" value="Leu-rich_rpt_typical-subtyp"/>
</dbReference>
<dbReference type="Gene3D" id="3.80.10.10">
    <property type="entry name" value="Ribonuclease Inhibitor"/>
    <property type="match status" value="5"/>
</dbReference>
<dbReference type="GO" id="GO:0004672">
    <property type="term" value="F:protein kinase activity"/>
    <property type="evidence" value="ECO:0007669"/>
    <property type="project" value="InterPro"/>
</dbReference>
<evidence type="ECO:0000256" key="6">
    <source>
        <dbReference type="SAM" id="Phobius"/>
    </source>
</evidence>
<evidence type="ECO:0000313" key="8">
    <source>
        <dbReference type="EMBL" id="PRP86869.1"/>
    </source>
</evidence>
<dbReference type="Gene3D" id="1.10.510.10">
    <property type="entry name" value="Transferase(Phosphotransferase) domain 1"/>
    <property type="match status" value="1"/>
</dbReference>
<dbReference type="PROSITE" id="PS00107">
    <property type="entry name" value="PROTEIN_KINASE_ATP"/>
    <property type="match status" value="1"/>
</dbReference>
<feature type="transmembrane region" description="Helical" evidence="6">
    <location>
        <begin position="60"/>
        <end position="77"/>
    </location>
</feature>
<dbReference type="InterPro" id="IPR000719">
    <property type="entry name" value="Prot_kinase_dom"/>
</dbReference>
<dbReference type="PROSITE" id="PS51450">
    <property type="entry name" value="LRR"/>
    <property type="match status" value="1"/>
</dbReference>
<dbReference type="Pfam" id="PF07714">
    <property type="entry name" value="PK_Tyr_Ser-Thr"/>
    <property type="match status" value="1"/>
</dbReference>